<evidence type="ECO:0000259" key="4">
    <source>
        <dbReference type="PROSITE" id="PS51782"/>
    </source>
</evidence>
<keyword evidence="6" id="KW-1185">Reference proteome</keyword>
<keyword evidence="2" id="KW-0378">Hydrolase</keyword>
<dbReference type="RefSeq" id="WP_377564352.1">
    <property type="nucleotide sequence ID" value="NZ_JBHTJZ010000012.1"/>
</dbReference>
<evidence type="ECO:0000313" key="5">
    <source>
        <dbReference type="EMBL" id="MFD0960031.1"/>
    </source>
</evidence>
<evidence type="ECO:0000256" key="2">
    <source>
        <dbReference type="RuleBase" id="RU362119"/>
    </source>
</evidence>
<dbReference type="SUPFAM" id="SSF55816">
    <property type="entry name" value="5'-nucleotidase (syn. UDP-sugar hydrolase), C-terminal domain"/>
    <property type="match status" value="1"/>
</dbReference>
<dbReference type="SUPFAM" id="SSF54106">
    <property type="entry name" value="LysM domain"/>
    <property type="match status" value="1"/>
</dbReference>
<dbReference type="PROSITE" id="PS51782">
    <property type="entry name" value="LYSM"/>
    <property type="match status" value="1"/>
</dbReference>
<dbReference type="Pfam" id="PF02872">
    <property type="entry name" value="5_nucleotid_C"/>
    <property type="match status" value="1"/>
</dbReference>
<dbReference type="InterPro" id="IPR006179">
    <property type="entry name" value="5_nucleotidase/apyrase"/>
</dbReference>
<feature type="signal peptide" evidence="2">
    <location>
        <begin position="1"/>
        <end position="26"/>
    </location>
</feature>
<dbReference type="Gene3D" id="3.10.350.10">
    <property type="entry name" value="LysM domain"/>
    <property type="match status" value="1"/>
</dbReference>
<evidence type="ECO:0000256" key="3">
    <source>
        <dbReference type="SAM" id="MobiDB-lite"/>
    </source>
</evidence>
<dbReference type="CDD" id="cd00118">
    <property type="entry name" value="LysM"/>
    <property type="match status" value="1"/>
</dbReference>
<dbReference type="Gene3D" id="3.90.780.10">
    <property type="entry name" value="5'-Nucleotidase, C-terminal domain"/>
    <property type="match status" value="1"/>
</dbReference>
<dbReference type="Gene3D" id="3.60.21.10">
    <property type="match status" value="1"/>
</dbReference>
<protein>
    <submittedName>
        <fullName evidence="5">5'-nucleotidase C-terminal domain-containing protein</fullName>
    </submittedName>
</protein>
<keyword evidence="2" id="KW-0547">Nucleotide-binding</keyword>
<feature type="compositionally biased region" description="Low complexity" evidence="3">
    <location>
        <begin position="601"/>
        <end position="616"/>
    </location>
</feature>
<dbReference type="Pfam" id="PF00149">
    <property type="entry name" value="Metallophos"/>
    <property type="match status" value="1"/>
</dbReference>
<dbReference type="PROSITE" id="PS00786">
    <property type="entry name" value="5_NUCLEOTIDASE_2"/>
    <property type="match status" value="1"/>
</dbReference>
<dbReference type="InterPro" id="IPR008334">
    <property type="entry name" value="5'-Nucleotdase_C"/>
</dbReference>
<comment type="caution">
    <text evidence="5">The sequence shown here is derived from an EMBL/GenBank/DDBJ whole genome shotgun (WGS) entry which is preliminary data.</text>
</comment>
<reference evidence="6" key="1">
    <citation type="journal article" date="2019" name="Int. J. Syst. Evol. Microbiol.">
        <title>The Global Catalogue of Microorganisms (GCM) 10K type strain sequencing project: providing services to taxonomists for standard genome sequencing and annotation.</title>
        <authorList>
            <consortium name="The Broad Institute Genomics Platform"/>
            <consortium name="The Broad Institute Genome Sequencing Center for Infectious Disease"/>
            <person name="Wu L."/>
            <person name="Ma J."/>
        </authorList>
    </citation>
    <scope>NUCLEOTIDE SEQUENCE [LARGE SCALE GENOMIC DNA]</scope>
    <source>
        <strain evidence="6">CCUG 59129</strain>
    </source>
</reference>
<dbReference type="Pfam" id="PF01476">
    <property type="entry name" value="LysM"/>
    <property type="match status" value="1"/>
</dbReference>
<dbReference type="InterPro" id="IPR029052">
    <property type="entry name" value="Metallo-depent_PP-like"/>
</dbReference>
<dbReference type="PANTHER" id="PTHR11575">
    <property type="entry name" value="5'-NUCLEOTIDASE-RELATED"/>
    <property type="match status" value="1"/>
</dbReference>
<sequence>MKRKWVGLGVAAILISSLSSPPAALASESFDLTIMHLNDHHSHLESQTYDVSLDYDDAQEGEKVRLELGGMSYISSLINENKNDHSLYLQSGEVNGTLYFSLYKGETDIKVLNALQPDAYMVGNHEFDEGDQRLADLYDMATFPILSGNIKPNEKSPLYGKLNNPYMIKEVNGEKVAIIGVVKIEKTKESSLVSDDVDFIKEIEFVKSAVEEVKEQGINKILVLSHLGYDFDQVLAAETSDIDLIIGGDTHNLLDSSGEMKELGLPVSGEYPTIVKNADGKDTYIVQAWEYAKVLGKIDLKFDQKGEVISAEGNPIAPVSGPYQIHVDSKWVEADETALAKIKDTIAESNVLVEGTINPVVEEIIEPYREAVEAEMATVIGTVKETLTNERIPKPFIDTKDANGSFAAQAVADSFLYGLPHADLAIQNAGGVRSTFLQGDFTMADAYTMLPFSNTVTTLKITGEEVINVLDDAIRYSQGITQSTGAFPYASHLRYDVYLNAPEDVKSVYNVEVKDRETGEWSPIDMNQTYVVATNSFTALGKDGYVTFEKAVQRDSSVKEETHIAYAVPLVELFTKQLNGGELVKPSADSYSIKSVKEWQAEQSEGSEGSESTEATPDGESQETTEEVKTYTIVKGDTLYSIAKKTLNNGALWKQIYALNKDIIKHPSFIYPGQVIVLP</sequence>
<evidence type="ECO:0000256" key="1">
    <source>
        <dbReference type="ARBA" id="ARBA00022729"/>
    </source>
</evidence>
<feature type="chain" id="PRO_5044956998" evidence="2">
    <location>
        <begin position="27"/>
        <end position="679"/>
    </location>
</feature>
<proteinExistence type="inferred from homology"/>
<keyword evidence="1 2" id="KW-0732">Signal</keyword>
<dbReference type="PANTHER" id="PTHR11575:SF24">
    <property type="entry name" value="5'-NUCLEOTIDASE"/>
    <property type="match status" value="1"/>
</dbReference>
<comment type="similarity">
    <text evidence="2">Belongs to the 5'-nucleotidase family.</text>
</comment>
<accession>A0ABW3HR71</accession>
<feature type="region of interest" description="Disordered" evidence="3">
    <location>
        <begin position="599"/>
        <end position="628"/>
    </location>
</feature>
<dbReference type="InterPro" id="IPR036779">
    <property type="entry name" value="LysM_dom_sf"/>
</dbReference>
<dbReference type="InterPro" id="IPR036907">
    <property type="entry name" value="5'-Nucleotdase_C_sf"/>
</dbReference>
<dbReference type="EMBL" id="JBHTJZ010000012">
    <property type="protein sequence ID" value="MFD0960031.1"/>
    <property type="molecule type" value="Genomic_DNA"/>
</dbReference>
<dbReference type="SMART" id="SM00257">
    <property type="entry name" value="LysM"/>
    <property type="match status" value="1"/>
</dbReference>
<dbReference type="SUPFAM" id="SSF56300">
    <property type="entry name" value="Metallo-dependent phosphatases"/>
    <property type="match status" value="1"/>
</dbReference>
<gene>
    <name evidence="5" type="ORF">ACFQ2I_11560</name>
</gene>
<dbReference type="Proteomes" id="UP001596989">
    <property type="component" value="Unassembled WGS sequence"/>
</dbReference>
<name>A0ABW3HR71_9BACL</name>
<organism evidence="5 6">
    <name type="scientific">Paenibacillus chungangensis</name>
    <dbReference type="NCBI Taxonomy" id="696535"/>
    <lineage>
        <taxon>Bacteria</taxon>
        <taxon>Bacillati</taxon>
        <taxon>Bacillota</taxon>
        <taxon>Bacilli</taxon>
        <taxon>Bacillales</taxon>
        <taxon>Paenibacillaceae</taxon>
        <taxon>Paenibacillus</taxon>
    </lineage>
</organism>
<dbReference type="InterPro" id="IPR004843">
    <property type="entry name" value="Calcineurin-like_PHP"/>
</dbReference>
<dbReference type="InterPro" id="IPR018392">
    <property type="entry name" value="LysM"/>
</dbReference>
<dbReference type="PRINTS" id="PR01607">
    <property type="entry name" value="APYRASEFAMLY"/>
</dbReference>
<feature type="domain" description="LysM" evidence="4">
    <location>
        <begin position="629"/>
        <end position="678"/>
    </location>
</feature>
<dbReference type="InterPro" id="IPR006146">
    <property type="entry name" value="5'-Nucleotdase_CS"/>
</dbReference>
<evidence type="ECO:0000313" key="6">
    <source>
        <dbReference type="Proteomes" id="UP001596989"/>
    </source>
</evidence>